<dbReference type="RefSeq" id="XP_014184233.1">
    <property type="nucleotide sequence ID" value="XM_014328758.1"/>
</dbReference>
<evidence type="ECO:0000256" key="6">
    <source>
        <dbReference type="SAM" id="Phobius"/>
    </source>
</evidence>
<dbReference type="GO" id="GO:0043007">
    <property type="term" value="P:maintenance of rDNA"/>
    <property type="evidence" value="ECO:0007669"/>
    <property type="project" value="TreeGrafter"/>
</dbReference>
<dbReference type="OrthoDB" id="3363151at2759"/>
<reference evidence="7 8" key="1">
    <citation type="journal article" date="2012" name="Eukaryot. Cell">
        <title>Draft genome sequence of CBS 2479, the standard type strain of Trichosporon asahii.</title>
        <authorList>
            <person name="Yang R.Y."/>
            <person name="Li H.T."/>
            <person name="Zhu H."/>
            <person name="Zhou G.P."/>
            <person name="Wang M."/>
            <person name="Wang L."/>
        </authorList>
    </citation>
    <scope>NUCLEOTIDE SEQUENCE [LARGE SCALE GENOMIC DNA]</scope>
    <source>
        <strain evidence="8">ATCC 90039 / CBS 2479 / JCM 2466 / KCTC 7840 / NCYC 2677 / UAMH 7654</strain>
    </source>
</reference>
<feature type="compositionally biased region" description="Acidic residues" evidence="5">
    <location>
        <begin position="301"/>
        <end position="312"/>
    </location>
</feature>
<dbReference type="KEGG" id="tasa:A1Q1_07156"/>
<proteinExistence type="predicted"/>
<dbReference type="PANTHER" id="PTHR28293">
    <property type="entry name" value="NUCLEAR RIM PROTEIN 1"/>
    <property type="match status" value="1"/>
</dbReference>
<feature type="region of interest" description="Disordered" evidence="5">
    <location>
        <begin position="277"/>
        <end position="319"/>
    </location>
</feature>
<feature type="region of interest" description="Disordered" evidence="5">
    <location>
        <begin position="185"/>
        <end position="215"/>
    </location>
</feature>
<keyword evidence="4 6" id="KW-0472">Membrane</keyword>
<feature type="transmembrane region" description="Helical" evidence="6">
    <location>
        <begin position="246"/>
        <end position="267"/>
    </location>
</feature>
<dbReference type="AlphaFoldDB" id="J8TYT1"/>
<keyword evidence="2 6" id="KW-0812">Transmembrane</keyword>
<dbReference type="PANTHER" id="PTHR28293:SF1">
    <property type="entry name" value="NUCLEAR RIM PROTEIN 1"/>
    <property type="match status" value="1"/>
</dbReference>
<protein>
    <submittedName>
        <fullName evidence="7">Uncharacterized protein</fullName>
    </submittedName>
</protein>
<dbReference type="Pfam" id="PF10332">
    <property type="entry name" value="DUF2418"/>
    <property type="match status" value="1"/>
</dbReference>
<dbReference type="HOGENOM" id="CLU_586883_0_0_1"/>
<feature type="region of interest" description="Disordered" evidence="5">
    <location>
        <begin position="1"/>
        <end position="168"/>
    </location>
</feature>
<dbReference type="VEuPathDB" id="FungiDB:A1Q1_07156"/>
<evidence type="ECO:0000256" key="4">
    <source>
        <dbReference type="ARBA" id="ARBA00023136"/>
    </source>
</evidence>
<dbReference type="InterPro" id="IPR018819">
    <property type="entry name" value="Nur1/Mug154"/>
</dbReference>
<feature type="transmembrane region" description="Helical" evidence="6">
    <location>
        <begin position="400"/>
        <end position="417"/>
    </location>
</feature>
<keyword evidence="3 6" id="KW-1133">Transmembrane helix</keyword>
<comment type="subcellular location">
    <subcellularLocation>
        <location evidence="1">Endomembrane system</location>
        <topology evidence="1">Multi-pass membrane protein</topology>
    </subcellularLocation>
</comment>
<feature type="transmembrane region" description="Helical" evidence="6">
    <location>
        <begin position="375"/>
        <end position="394"/>
    </location>
</feature>
<evidence type="ECO:0000313" key="7">
    <source>
        <dbReference type="EMBL" id="EJT53232.1"/>
    </source>
</evidence>
<dbReference type="EMBL" id="ALBS01000004">
    <property type="protein sequence ID" value="EJT53232.1"/>
    <property type="molecule type" value="Genomic_DNA"/>
</dbReference>
<sequence>MSQSPLARKSRKSLTAFARPPSKLSRSQTADQPYAEADTFSPGKHNSPVKSSSSSASVATTTSTSTGTSPSHSTPTQQNAFATPPRKRASEGGPWDSPTPYYATPIRGLTNRRVSVFSPGTYTPPYAGVRPAERRTSYGSNLGTPLPGTPVAGTPGGSPTGTPRATGTRKRFVRRKGVFQRYVFPPSPSSLDLPLNTPRDQADNQNRGGTPQRARVRVDLAPDQCRGHSPADTLGRAARHGALPPAGILITLLMLIISGANAAYLFTKHRNYDMMLRSDPVKSPNASPIPSPMKDRSTATEPEDSDADDGEEGEKRAAPKIDGRVVARTAWKVTKVLGRVAWRSVASIAGFEAPTRPRGGGDMIERLRIWDPPSFCLAFFCALPPTAPLMVYFLTGRVPLLVPLVHLAYYVVLHQLATSFTQMVKDRQILNAEVMREYDQRFVFKKLFVPTEDRGVGTSDYAIDYY</sequence>
<accession>J8TYT1</accession>
<feature type="compositionally biased region" description="Low complexity" evidence="5">
    <location>
        <begin position="142"/>
        <end position="153"/>
    </location>
</feature>
<name>J8TYT1_TRIAS</name>
<evidence type="ECO:0000256" key="2">
    <source>
        <dbReference type="ARBA" id="ARBA00022692"/>
    </source>
</evidence>
<evidence type="ECO:0000256" key="1">
    <source>
        <dbReference type="ARBA" id="ARBA00004127"/>
    </source>
</evidence>
<dbReference type="GeneID" id="25990668"/>
<dbReference type="Proteomes" id="UP000002748">
    <property type="component" value="Unassembled WGS sequence"/>
</dbReference>
<evidence type="ECO:0000256" key="5">
    <source>
        <dbReference type="SAM" id="MobiDB-lite"/>
    </source>
</evidence>
<dbReference type="GO" id="GO:0007096">
    <property type="term" value="P:regulation of exit from mitosis"/>
    <property type="evidence" value="ECO:0007669"/>
    <property type="project" value="TreeGrafter"/>
</dbReference>
<organism evidence="7 8">
    <name type="scientific">Trichosporon asahii var. asahii (strain ATCC 90039 / CBS 2479 / JCM 2466 / KCTC 7840 / NBRC 103889/ NCYC 2677 / UAMH 7654)</name>
    <name type="common">Yeast</name>
    <dbReference type="NCBI Taxonomy" id="1186058"/>
    <lineage>
        <taxon>Eukaryota</taxon>
        <taxon>Fungi</taxon>
        <taxon>Dikarya</taxon>
        <taxon>Basidiomycota</taxon>
        <taxon>Agaricomycotina</taxon>
        <taxon>Tremellomycetes</taxon>
        <taxon>Trichosporonales</taxon>
        <taxon>Trichosporonaceae</taxon>
        <taxon>Trichosporon</taxon>
    </lineage>
</organism>
<dbReference type="GO" id="GO:0012505">
    <property type="term" value="C:endomembrane system"/>
    <property type="evidence" value="ECO:0007669"/>
    <property type="project" value="UniProtKB-SubCell"/>
</dbReference>
<evidence type="ECO:0000313" key="8">
    <source>
        <dbReference type="Proteomes" id="UP000002748"/>
    </source>
</evidence>
<evidence type="ECO:0000256" key="3">
    <source>
        <dbReference type="ARBA" id="ARBA00022989"/>
    </source>
</evidence>
<comment type="caution">
    <text evidence="7">The sequence shown here is derived from an EMBL/GenBank/DDBJ whole genome shotgun (WGS) entry which is preliminary data.</text>
</comment>
<gene>
    <name evidence="7" type="ORF">A1Q1_07156</name>
</gene>
<feature type="compositionally biased region" description="Low complexity" evidence="5">
    <location>
        <begin position="43"/>
        <end position="79"/>
    </location>
</feature>